<dbReference type="Pfam" id="PF04039">
    <property type="entry name" value="MnhB"/>
    <property type="match status" value="1"/>
</dbReference>
<dbReference type="NCBIfam" id="NF009160">
    <property type="entry name" value="PRK12505.1"/>
    <property type="match status" value="1"/>
</dbReference>
<evidence type="ECO:0000259" key="8">
    <source>
        <dbReference type="Pfam" id="PF04039"/>
    </source>
</evidence>
<dbReference type="GO" id="GO:0005886">
    <property type="term" value="C:plasma membrane"/>
    <property type="evidence" value="ECO:0007669"/>
    <property type="project" value="UniProtKB-SubCell"/>
</dbReference>
<accession>A0A3R7HK09</accession>
<dbReference type="PANTHER" id="PTHR33932:SF4">
    <property type="entry name" value="NA(+)_H(+) ANTIPORTER SUBUNIT B"/>
    <property type="match status" value="1"/>
</dbReference>
<comment type="subcellular location">
    <subcellularLocation>
        <location evidence="1">Cell membrane</location>
        <topology evidence="1">Multi-pass membrane protein</topology>
    </subcellularLocation>
</comment>
<comment type="caution">
    <text evidence="9">The sequence shown here is derived from an EMBL/GenBank/DDBJ whole genome shotgun (WGS) entry which is preliminary data.</text>
</comment>
<feature type="transmembrane region" description="Helical" evidence="7">
    <location>
        <begin position="20"/>
        <end position="40"/>
    </location>
</feature>
<feature type="region of interest" description="Disordered" evidence="6">
    <location>
        <begin position="151"/>
        <end position="183"/>
    </location>
</feature>
<reference evidence="9 10" key="1">
    <citation type="submission" date="2018-09" db="EMBL/GenBank/DDBJ databases">
        <title>Genomic Encyclopedia of Archaeal and Bacterial Type Strains, Phase II (KMG-II): from individual species to whole genera.</title>
        <authorList>
            <person name="Goeker M."/>
        </authorList>
    </citation>
    <scope>NUCLEOTIDE SEQUENCE [LARGE SCALE GENOMIC DNA]</scope>
    <source>
        <strain evidence="9 10">DSM 13151</strain>
    </source>
</reference>
<feature type="domain" description="Na+/H+ antiporter MnhB subunit-related protein" evidence="8">
    <location>
        <begin position="17"/>
        <end position="138"/>
    </location>
</feature>
<evidence type="ECO:0000256" key="1">
    <source>
        <dbReference type="ARBA" id="ARBA00004651"/>
    </source>
</evidence>
<evidence type="ECO:0000256" key="2">
    <source>
        <dbReference type="ARBA" id="ARBA00022475"/>
    </source>
</evidence>
<sequence length="183" mass="19272">MSNADAVDDTYTESQVIMTAVKIIAPFTLTYGMFMIFHGADTPGGSFQGGTIVGVTVLMLAFAFGIEPTRQWLRNGVLVGLATGGVVIFAGIGLGMMALGGNFLEFERLYDVLHIKTKWGLEAIEVGGVSLIVSSVIITLFFAMAAGFQPQDRSGTGRGTLEPTDADAPTDARPADAEVSDDD</sequence>
<protein>
    <submittedName>
        <fullName evidence="9">Multisubunit sodium/proton antiporter MrpB subunit</fullName>
    </submittedName>
</protein>
<feature type="transmembrane region" description="Helical" evidence="7">
    <location>
        <begin position="46"/>
        <end position="66"/>
    </location>
</feature>
<keyword evidence="4 7" id="KW-1133">Transmembrane helix</keyword>
<proteinExistence type="predicted"/>
<keyword evidence="3 7" id="KW-0812">Transmembrane</keyword>
<evidence type="ECO:0000256" key="6">
    <source>
        <dbReference type="SAM" id="MobiDB-lite"/>
    </source>
</evidence>
<dbReference type="EMBL" id="RAPO01000001">
    <property type="protein sequence ID" value="RKD97389.1"/>
    <property type="molecule type" value="Genomic_DNA"/>
</dbReference>
<organism evidence="9 10">
    <name type="scientific">Halopiger aswanensis</name>
    <dbReference type="NCBI Taxonomy" id="148449"/>
    <lineage>
        <taxon>Archaea</taxon>
        <taxon>Methanobacteriati</taxon>
        <taxon>Methanobacteriota</taxon>
        <taxon>Stenosarchaea group</taxon>
        <taxon>Halobacteria</taxon>
        <taxon>Halobacteriales</taxon>
        <taxon>Natrialbaceae</taxon>
        <taxon>Halopiger</taxon>
    </lineage>
</organism>
<dbReference type="RefSeq" id="WP_120242931.1">
    <property type="nucleotide sequence ID" value="NZ_RAPO01000001.1"/>
</dbReference>
<feature type="transmembrane region" description="Helical" evidence="7">
    <location>
        <begin position="124"/>
        <end position="148"/>
    </location>
</feature>
<dbReference type="OrthoDB" id="19265at2157"/>
<dbReference type="InterPro" id="IPR007182">
    <property type="entry name" value="MnhB"/>
</dbReference>
<feature type="transmembrane region" description="Helical" evidence="7">
    <location>
        <begin position="78"/>
        <end position="104"/>
    </location>
</feature>
<dbReference type="InterPro" id="IPR050622">
    <property type="entry name" value="CPA3_antiporter_subunitB"/>
</dbReference>
<keyword evidence="2" id="KW-1003">Cell membrane</keyword>
<evidence type="ECO:0000313" key="9">
    <source>
        <dbReference type="EMBL" id="RKD97389.1"/>
    </source>
</evidence>
<evidence type="ECO:0000256" key="3">
    <source>
        <dbReference type="ARBA" id="ARBA00022692"/>
    </source>
</evidence>
<dbReference type="Proteomes" id="UP000283805">
    <property type="component" value="Unassembled WGS sequence"/>
</dbReference>
<gene>
    <name evidence="9" type="ORF">ATJ93_0375</name>
</gene>
<name>A0A3R7HK09_9EURY</name>
<evidence type="ECO:0000313" key="10">
    <source>
        <dbReference type="Proteomes" id="UP000283805"/>
    </source>
</evidence>
<evidence type="ECO:0000256" key="4">
    <source>
        <dbReference type="ARBA" id="ARBA00022989"/>
    </source>
</evidence>
<dbReference type="PANTHER" id="PTHR33932">
    <property type="entry name" value="NA(+)/H(+) ANTIPORTER SUBUNIT B"/>
    <property type="match status" value="1"/>
</dbReference>
<evidence type="ECO:0000256" key="5">
    <source>
        <dbReference type="ARBA" id="ARBA00023136"/>
    </source>
</evidence>
<dbReference type="AlphaFoldDB" id="A0A3R7HK09"/>
<evidence type="ECO:0000256" key="7">
    <source>
        <dbReference type="SAM" id="Phobius"/>
    </source>
</evidence>
<keyword evidence="5 7" id="KW-0472">Membrane</keyword>
<keyword evidence="10" id="KW-1185">Reference proteome</keyword>